<dbReference type="CDD" id="cd00381">
    <property type="entry name" value="IMPDH"/>
    <property type="match status" value="1"/>
</dbReference>
<proteinExistence type="inferred from homology"/>
<keyword evidence="7" id="KW-0630">Potassium</keyword>
<evidence type="ECO:0000256" key="5">
    <source>
        <dbReference type="PIRSR" id="PIRSR000130-1"/>
    </source>
</evidence>
<dbReference type="NCBIfam" id="TIGR01302">
    <property type="entry name" value="IMP_dehydrog"/>
    <property type="match status" value="1"/>
</dbReference>
<dbReference type="SMART" id="SM01240">
    <property type="entry name" value="IMPDH"/>
    <property type="match status" value="1"/>
</dbReference>
<evidence type="ECO:0000256" key="1">
    <source>
        <dbReference type="ARBA" id="ARBA00005502"/>
    </source>
</evidence>
<dbReference type="Pfam" id="PF00478">
    <property type="entry name" value="IMPDH"/>
    <property type="match status" value="1"/>
</dbReference>
<dbReference type="GO" id="GO:0006183">
    <property type="term" value="P:GTP biosynthetic process"/>
    <property type="evidence" value="ECO:0007669"/>
    <property type="project" value="TreeGrafter"/>
</dbReference>
<dbReference type="FunFam" id="3.20.20.70:FF:000424">
    <property type="entry name" value="Inosine-5'-monophosphate dehydrogenase 2"/>
    <property type="match status" value="1"/>
</dbReference>
<feature type="active site" description="Proton acceptor" evidence="5">
    <location>
        <position position="415"/>
    </location>
</feature>
<accession>A0A2M6WZV0</accession>
<evidence type="ECO:0000256" key="8">
    <source>
        <dbReference type="PROSITE-ProRule" id="PRU00703"/>
    </source>
</evidence>
<keyword evidence="4 8" id="KW-0129">CBS domain</keyword>
<dbReference type="PANTHER" id="PTHR11911">
    <property type="entry name" value="INOSINE-5-MONOPHOSPHATE DEHYDROGENASE RELATED"/>
    <property type="match status" value="1"/>
</dbReference>
<keyword evidence="6" id="KW-0520">NAD</keyword>
<dbReference type="SMART" id="SM00116">
    <property type="entry name" value="CBS"/>
    <property type="match status" value="2"/>
</dbReference>
<comment type="similarity">
    <text evidence="1 9">Belongs to the IMPDH/GMPR family.</text>
</comment>
<dbReference type="Proteomes" id="UP000230731">
    <property type="component" value="Unassembled WGS sequence"/>
</dbReference>
<dbReference type="PANTHER" id="PTHR11911:SF111">
    <property type="entry name" value="INOSINE-5'-MONOPHOSPHATE DEHYDROGENASE"/>
    <property type="match status" value="1"/>
</dbReference>
<dbReference type="SUPFAM" id="SSF54631">
    <property type="entry name" value="CBS-domain pair"/>
    <property type="match status" value="1"/>
</dbReference>
<dbReference type="InterPro" id="IPR000644">
    <property type="entry name" value="CBS_dom"/>
</dbReference>
<comment type="caution">
    <text evidence="11">The sequence shown here is derived from an EMBL/GenBank/DDBJ whole genome shotgun (WGS) entry which is preliminary data.</text>
</comment>
<feature type="binding site" evidence="6">
    <location>
        <begin position="302"/>
        <end position="304"/>
    </location>
    <ligand>
        <name>NAD(+)</name>
        <dbReference type="ChEBI" id="CHEBI:57540"/>
    </ligand>
</feature>
<feature type="active site" description="Thioimidate intermediate" evidence="5">
    <location>
        <position position="309"/>
    </location>
</feature>
<evidence type="ECO:0000256" key="4">
    <source>
        <dbReference type="ARBA" id="ARBA00023122"/>
    </source>
</evidence>
<dbReference type="AlphaFoldDB" id="A0A2M6WZV0"/>
<evidence type="ECO:0000256" key="6">
    <source>
        <dbReference type="PIRSR" id="PIRSR000130-3"/>
    </source>
</evidence>
<feature type="binding site" description="in other chain" evidence="7">
    <location>
        <position position="304"/>
    </location>
    <ligand>
        <name>K(+)</name>
        <dbReference type="ChEBI" id="CHEBI:29103"/>
        <note>ligand shared between two tetrameric partners</note>
    </ligand>
</feature>
<keyword evidence="3 9" id="KW-0560">Oxidoreductase</keyword>
<evidence type="ECO:0000313" key="11">
    <source>
        <dbReference type="EMBL" id="PIT98290.1"/>
    </source>
</evidence>
<evidence type="ECO:0000256" key="2">
    <source>
        <dbReference type="ARBA" id="ARBA00022723"/>
    </source>
</evidence>
<feature type="binding site" evidence="6">
    <location>
        <begin position="250"/>
        <end position="252"/>
    </location>
    <ligand>
        <name>NAD(+)</name>
        <dbReference type="ChEBI" id="CHEBI:57540"/>
    </ligand>
</feature>
<evidence type="ECO:0000259" key="10">
    <source>
        <dbReference type="PROSITE" id="PS51371"/>
    </source>
</evidence>
<keyword evidence="2" id="KW-0479">Metal-binding</keyword>
<dbReference type="InterPro" id="IPR005990">
    <property type="entry name" value="IMP_DH"/>
</dbReference>
<evidence type="ECO:0000313" key="12">
    <source>
        <dbReference type="Proteomes" id="UP000230731"/>
    </source>
</evidence>
<dbReference type="CDD" id="cd04601">
    <property type="entry name" value="CBS_pair_IMPDH"/>
    <property type="match status" value="1"/>
</dbReference>
<dbReference type="GO" id="GO:0003938">
    <property type="term" value="F:IMP dehydrogenase activity"/>
    <property type="evidence" value="ECO:0007669"/>
    <property type="project" value="InterPro"/>
</dbReference>
<dbReference type="PROSITE" id="PS51371">
    <property type="entry name" value="CBS"/>
    <property type="match status" value="2"/>
</dbReference>
<dbReference type="EMBL" id="PEZP01000018">
    <property type="protein sequence ID" value="PIT98290.1"/>
    <property type="molecule type" value="Genomic_DNA"/>
</dbReference>
<evidence type="ECO:0000256" key="7">
    <source>
        <dbReference type="PIRSR" id="PIRSR000130-4"/>
    </source>
</evidence>
<reference evidence="12" key="1">
    <citation type="submission" date="2017-09" db="EMBL/GenBank/DDBJ databases">
        <title>Depth-based differentiation of microbial function through sediment-hosted aquifers and enrichment of novel symbionts in the deep terrestrial subsurface.</title>
        <authorList>
            <person name="Probst A.J."/>
            <person name="Ladd B."/>
            <person name="Jarett J.K."/>
            <person name="Geller-Mcgrath D.E."/>
            <person name="Sieber C.M.K."/>
            <person name="Emerson J.B."/>
            <person name="Anantharaman K."/>
            <person name="Thomas B.C."/>
            <person name="Malmstrom R."/>
            <person name="Stieglmeier M."/>
            <person name="Klingl A."/>
            <person name="Woyke T."/>
            <person name="Ryan C.M."/>
            <person name="Banfield J.F."/>
        </authorList>
    </citation>
    <scope>NUCLEOTIDE SEQUENCE [LARGE SCALE GENOMIC DNA]</scope>
</reference>
<protein>
    <submittedName>
        <fullName evidence="11">IMP dehydrogenase</fullName>
    </submittedName>
</protein>
<sequence>MAAQGLALSYNDVELDPGYSEVHPQQVSITTQFSRRIALNIPVVSAAMDTVTEWEMAVALAKLGGIGVIHRNLSPADQVRHVTRVKHHLHGRIDRPICIDPRERIEDILAKLDRKGWDFRSLPVTDGDGRLAGIVASTDLDFCLDRSRTAADIMTKHDLLTAPPETTLEEALAIMQRRHKKILPLIDADGRLQGMYTWKDVRRIKSENGQLHTVDAAGRLRVAAAIGVRDEDLNQAAALAEAGVDALVLDAAHGHTLDMLEALRRMRAHSCLHEIDIIAGNVSRPEAVDALVNAGADAIKVGQGPGSICTTRVVGGAGYPQVSAVYDCTQQMYCSAVNDSILPVPIIADGGIHHSGHITIGLAAGAACVMLGNLLAGCTETPGEEVFSQGARMRSYRGMGSLGAMQMAADGGRDRYHQGDMRKLVPEGVEGLVPFRGSVADVLHQYLSGLRAGMGYVGASSIFVLQQTAGFHRITPSGRLEAHPHGVFITKEAPNYRSPQQAAG</sequence>
<dbReference type="Pfam" id="PF00571">
    <property type="entry name" value="CBS"/>
    <property type="match status" value="2"/>
</dbReference>
<dbReference type="InterPro" id="IPR013785">
    <property type="entry name" value="Aldolase_TIM"/>
</dbReference>
<gene>
    <name evidence="11" type="primary">guaB</name>
    <name evidence="11" type="ORF">COT71_01560</name>
</gene>
<organism evidence="11 12">
    <name type="scientific">Candidatus Andersenbacteria bacterium CG10_big_fil_rev_8_21_14_0_10_54_11</name>
    <dbReference type="NCBI Taxonomy" id="1974485"/>
    <lineage>
        <taxon>Bacteria</taxon>
        <taxon>Candidatus Anderseniibacteriota</taxon>
    </lineage>
</organism>
<evidence type="ECO:0000256" key="9">
    <source>
        <dbReference type="RuleBase" id="RU003927"/>
    </source>
</evidence>
<dbReference type="PIRSF" id="PIRSF000130">
    <property type="entry name" value="IMPDH"/>
    <property type="match status" value="1"/>
</dbReference>
<dbReference type="InterPro" id="IPR001093">
    <property type="entry name" value="IMP_DH_GMPRt"/>
</dbReference>
<dbReference type="GO" id="GO:0046872">
    <property type="term" value="F:metal ion binding"/>
    <property type="evidence" value="ECO:0007669"/>
    <property type="project" value="UniProtKB-KW"/>
</dbReference>
<feature type="domain" description="CBS" evidence="10">
    <location>
        <begin position="154"/>
        <end position="211"/>
    </location>
</feature>
<feature type="binding site" description="in other chain" evidence="7">
    <location>
        <position position="306"/>
    </location>
    <ligand>
        <name>K(+)</name>
        <dbReference type="ChEBI" id="CHEBI:29103"/>
        <note>ligand shared between two tetrameric partners</note>
    </ligand>
</feature>
<dbReference type="SUPFAM" id="SSF51412">
    <property type="entry name" value="Inosine monophosphate dehydrogenase (IMPDH)"/>
    <property type="match status" value="1"/>
</dbReference>
<feature type="domain" description="CBS" evidence="10">
    <location>
        <begin position="92"/>
        <end position="153"/>
    </location>
</feature>
<dbReference type="InterPro" id="IPR046342">
    <property type="entry name" value="CBS_dom_sf"/>
</dbReference>
<name>A0A2M6WZV0_9BACT</name>
<evidence type="ECO:0000256" key="3">
    <source>
        <dbReference type="ARBA" id="ARBA00023002"/>
    </source>
</evidence>
<dbReference type="Gene3D" id="3.20.20.70">
    <property type="entry name" value="Aldolase class I"/>
    <property type="match status" value="1"/>
</dbReference>
<feature type="binding site" description="in other chain" evidence="7">
    <location>
        <position position="309"/>
    </location>
    <ligand>
        <name>K(+)</name>
        <dbReference type="ChEBI" id="CHEBI:29103"/>
        <note>ligand shared between two tetrameric partners</note>
    </ligand>
</feature>